<proteinExistence type="predicted"/>
<sequence length="338" mass="38319">MFNNSQFLRDGSAELITPIYYHQTLQKDTGITHAVHGDFTGTQMGEFAVSTGRWLKLIKFYWETKNFQTIACLNTFSHICSIKTLWLERQKKDLLVVLTDLGVLSILTYEEERRAFEVVLKETLPRSQRNRIVGQHLAVCSQAIMIGAIEAVKYIFALKFTSDGSISIRKQWTFSDNNLIFDMVALGTSGPNLAHCIFACLESTYVLEITRSESLFLEHRANLLISVPHRSGVFICSENYVAYHKWPSSQLNQCPIPKRLTNSKEDVIIACSAVCFGDDKLYILAQSEQGDIFKIIFLEDKSEVKEIVLEYFDTIPVASSLCIIKTTHLFAASEFGNQ</sequence>
<comment type="caution">
    <text evidence="2">The sequence shown here is derived from an EMBL/GenBank/DDBJ whole genome shotgun (WGS) entry which is preliminary data.</text>
</comment>
<dbReference type="InterPro" id="IPR050358">
    <property type="entry name" value="RSE1/DDB1/CFT1"/>
</dbReference>
<gene>
    <name evidence="2" type="primary">sf3b3</name>
    <name evidence="2" type="ORF">TNCT_233461</name>
</gene>
<dbReference type="Proteomes" id="UP000887116">
    <property type="component" value="Unassembled WGS sequence"/>
</dbReference>
<dbReference type="EMBL" id="BMAO01011471">
    <property type="protein sequence ID" value="GFQ73972.1"/>
    <property type="molecule type" value="Genomic_DNA"/>
</dbReference>
<dbReference type="OrthoDB" id="436637at2759"/>
<evidence type="ECO:0000313" key="2">
    <source>
        <dbReference type="EMBL" id="GFQ73972.1"/>
    </source>
</evidence>
<dbReference type="InterPro" id="IPR015943">
    <property type="entry name" value="WD40/YVTN_repeat-like_dom_sf"/>
</dbReference>
<protein>
    <submittedName>
        <fullName evidence="2">Splicing factor 3B subunit 3</fullName>
    </submittedName>
</protein>
<feature type="domain" description="RSE1/DDB1/CPSF1 first beta-propeller" evidence="1">
    <location>
        <begin position="31"/>
        <end position="337"/>
    </location>
</feature>
<evidence type="ECO:0000313" key="3">
    <source>
        <dbReference type="Proteomes" id="UP000887116"/>
    </source>
</evidence>
<dbReference type="PANTHER" id="PTHR10644">
    <property type="entry name" value="DNA REPAIR/RNA PROCESSING CPSF FAMILY"/>
    <property type="match status" value="1"/>
</dbReference>
<dbReference type="Gene3D" id="2.130.10.10">
    <property type="entry name" value="YVTN repeat-like/Quinoprotein amine dehydrogenase"/>
    <property type="match status" value="1"/>
</dbReference>
<evidence type="ECO:0000259" key="1">
    <source>
        <dbReference type="Pfam" id="PF10433"/>
    </source>
</evidence>
<name>A0A8X6F9E5_TRICU</name>
<dbReference type="InterPro" id="IPR018846">
    <property type="entry name" value="Beta-prop_RSE1/DDB1/CPSF1_1st"/>
</dbReference>
<reference evidence="2" key="1">
    <citation type="submission" date="2020-07" db="EMBL/GenBank/DDBJ databases">
        <title>Multicomponent nature underlies the extraordinary mechanical properties of spider dragline silk.</title>
        <authorList>
            <person name="Kono N."/>
            <person name="Nakamura H."/>
            <person name="Mori M."/>
            <person name="Yoshida Y."/>
            <person name="Ohtoshi R."/>
            <person name="Malay A.D."/>
            <person name="Moran D.A.P."/>
            <person name="Tomita M."/>
            <person name="Numata K."/>
            <person name="Arakawa K."/>
        </authorList>
    </citation>
    <scope>NUCLEOTIDE SEQUENCE</scope>
</reference>
<accession>A0A8X6F9E5</accession>
<keyword evidence="3" id="KW-1185">Reference proteome</keyword>
<organism evidence="2 3">
    <name type="scientific">Trichonephila clavata</name>
    <name type="common">Joro spider</name>
    <name type="synonym">Nephila clavata</name>
    <dbReference type="NCBI Taxonomy" id="2740835"/>
    <lineage>
        <taxon>Eukaryota</taxon>
        <taxon>Metazoa</taxon>
        <taxon>Ecdysozoa</taxon>
        <taxon>Arthropoda</taxon>
        <taxon>Chelicerata</taxon>
        <taxon>Arachnida</taxon>
        <taxon>Araneae</taxon>
        <taxon>Araneomorphae</taxon>
        <taxon>Entelegynae</taxon>
        <taxon>Araneoidea</taxon>
        <taxon>Nephilidae</taxon>
        <taxon>Trichonephila</taxon>
    </lineage>
</organism>
<dbReference type="Pfam" id="PF10433">
    <property type="entry name" value="Beta-prop_RSE1_1st"/>
    <property type="match status" value="1"/>
</dbReference>
<dbReference type="AlphaFoldDB" id="A0A8X6F9E5"/>